<proteinExistence type="predicted"/>
<reference evidence="3 4" key="1">
    <citation type="submission" date="2018-08" db="EMBL/GenBank/DDBJ databases">
        <title>Genomic Encyclopedia of Archaeal and Bacterial Type Strains, Phase II (KMG-II): from individual species to whole genera.</title>
        <authorList>
            <person name="Goeker M."/>
        </authorList>
    </citation>
    <scope>NUCLEOTIDE SEQUENCE [LARGE SCALE GENOMIC DNA]</scope>
    <source>
        <strain evidence="3 4">DSM 45791</strain>
    </source>
</reference>
<dbReference type="PROSITE" id="PS50231">
    <property type="entry name" value="RICIN_B_LECTIN"/>
    <property type="match status" value="1"/>
</dbReference>
<comment type="caution">
    <text evidence="3">The sequence shown here is derived from an EMBL/GenBank/DDBJ whole genome shotgun (WGS) entry which is preliminary data.</text>
</comment>
<dbReference type="InterPro" id="IPR035992">
    <property type="entry name" value="Ricin_B-like_lectins"/>
</dbReference>
<dbReference type="InterPro" id="IPR000772">
    <property type="entry name" value="Ricin_B_lectin"/>
</dbReference>
<gene>
    <name evidence="3" type="ORF">BCF44_10620</name>
</gene>
<evidence type="ECO:0000313" key="3">
    <source>
        <dbReference type="EMBL" id="REH46856.1"/>
    </source>
</evidence>
<dbReference type="GO" id="GO:0030246">
    <property type="term" value="F:carbohydrate binding"/>
    <property type="evidence" value="ECO:0007669"/>
    <property type="project" value="UniProtKB-KW"/>
</dbReference>
<keyword evidence="3" id="KW-0430">Lectin</keyword>
<feature type="signal peptide" evidence="1">
    <location>
        <begin position="1"/>
        <end position="23"/>
    </location>
</feature>
<organism evidence="3 4">
    <name type="scientific">Kutzneria buriramensis</name>
    <dbReference type="NCBI Taxonomy" id="1045776"/>
    <lineage>
        <taxon>Bacteria</taxon>
        <taxon>Bacillati</taxon>
        <taxon>Actinomycetota</taxon>
        <taxon>Actinomycetes</taxon>
        <taxon>Pseudonocardiales</taxon>
        <taxon>Pseudonocardiaceae</taxon>
        <taxon>Kutzneria</taxon>
    </lineage>
</organism>
<feature type="domain" description="Ricin B lectin" evidence="2">
    <location>
        <begin position="37"/>
        <end position="170"/>
    </location>
</feature>
<protein>
    <submittedName>
        <fullName evidence="3">Ricin-type beta-trefoil lectin protein</fullName>
    </submittedName>
</protein>
<evidence type="ECO:0000259" key="2">
    <source>
        <dbReference type="Pfam" id="PF00652"/>
    </source>
</evidence>
<dbReference type="Gene3D" id="2.80.10.50">
    <property type="match status" value="1"/>
</dbReference>
<evidence type="ECO:0000313" key="4">
    <source>
        <dbReference type="Proteomes" id="UP000256269"/>
    </source>
</evidence>
<dbReference type="EMBL" id="QUNO01000006">
    <property type="protein sequence ID" value="REH46856.1"/>
    <property type="molecule type" value="Genomic_DNA"/>
</dbReference>
<dbReference type="AlphaFoldDB" id="A0A3E0HKX5"/>
<keyword evidence="4" id="KW-1185">Reference proteome</keyword>
<keyword evidence="1" id="KW-0732">Signal</keyword>
<dbReference type="Pfam" id="PF00652">
    <property type="entry name" value="Ricin_B_lectin"/>
    <property type="match status" value="1"/>
</dbReference>
<dbReference type="CDD" id="cd00161">
    <property type="entry name" value="beta-trefoil_Ricin-like"/>
    <property type="match status" value="1"/>
</dbReference>
<dbReference type="Proteomes" id="UP000256269">
    <property type="component" value="Unassembled WGS sequence"/>
</dbReference>
<feature type="chain" id="PRO_5038907251" evidence="1">
    <location>
        <begin position="24"/>
        <end position="172"/>
    </location>
</feature>
<name>A0A3E0HKX5_9PSEU</name>
<accession>A0A3E0HKX5</accession>
<dbReference type="SUPFAM" id="SSF50370">
    <property type="entry name" value="Ricin B-like lectins"/>
    <property type="match status" value="1"/>
</dbReference>
<sequence length="172" mass="17687">MLRMAKTLACLGAALALASLGPAAGTAAASGQFHHMPNVGTGLCFAPQSDSFGAPIIQEDCGTADPGHFLDWQVSAPQGTNLIRLQNQGSGLCAFVLDDPGNGTPVTLDECDLQGGGAVSNAEWNSFTRPPNAAQLRTLVGGRDHNLCLSGVSVALSVRTCNGADANQRWLI</sequence>
<evidence type="ECO:0000256" key="1">
    <source>
        <dbReference type="SAM" id="SignalP"/>
    </source>
</evidence>